<feature type="transmembrane region" description="Helical" evidence="2">
    <location>
        <begin position="201"/>
        <end position="221"/>
    </location>
</feature>
<organism evidence="3 4">
    <name type="scientific">Ceraceosorus guamensis</name>
    <dbReference type="NCBI Taxonomy" id="1522189"/>
    <lineage>
        <taxon>Eukaryota</taxon>
        <taxon>Fungi</taxon>
        <taxon>Dikarya</taxon>
        <taxon>Basidiomycota</taxon>
        <taxon>Ustilaginomycotina</taxon>
        <taxon>Exobasidiomycetes</taxon>
        <taxon>Ceraceosorales</taxon>
        <taxon>Ceraceosoraceae</taxon>
        <taxon>Ceraceosorus</taxon>
    </lineage>
</organism>
<dbReference type="EMBL" id="KZ819374">
    <property type="protein sequence ID" value="PWN43008.1"/>
    <property type="molecule type" value="Genomic_DNA"/>
</dbReference>
<feature type="compositionally biased region" description="Polar residues" evidence="1">
    <location>
        <begin position="534"/>
        <end position="561"/>
    </location>
</feature>
<dbReference type="InParanoid" id="A0A316W1K3"/>
<feature type="transmembrane region" description="Helical" evidence="2">
    <location>
        <begin position="28"/>
        <end position="50"/>
    </location>
</feature>
<dbReference type="RefSeq" id="XP_025370168.1">
    <property type="nucleotide sequence ID" value="XM_025516992.1"/>
</dbReference>
<feature type="region of interest" description="Disordered" evidence="1">
    <location>
        <begin position="308"/>
        <end position="332"/>
    </location>
</feature>
<dbReference type="Proteomes" id="UP000245783">
    <property type="component" value="Unassembled WGS sequence"/>
</dbReference>
<name>A0A316W1K3_9BASI</name>
<feature type="transmembrane region" description="Helical" evidence="2">
    <location>
        <begin position="137"/>
        <end position="157"/>
    </location>
</feature>
<feature type="compositionally biased region" description="Basic and acidic residues" evidence="1">
    <location>
        <begin position="635"/>
        <end position="650"/>
    </location>
</feature>
<feature type="region of interest" description="Disordered" evidence="1">
    <location>
        <begin position="356"/>
        <end position="384"/>
    </location>
</feature>
<evidence type="ECO:0000313" key="4">
    <source>
        <dbReference type="Proteomes" id="UP000245783"/>
    </source>
</evidence>
<sequence length="695" mass="75275">MSNQHDNGNTGASESQMPMLTLAYLNHAISWTYPIIAAQVIAMLECVRVLPAEVRMIMRAYKRRRLNAAETLFFMIKYATVLSFSLDLTIQLTQLLQSDDACLGASWASLFFLFFASSTVVASLCWRAHIIFHRSLFSRNLLCIGLLVQIGISIYTLSKQGKFDTLFSDGTAAYCNLRSQVDPVLASRPPPPWYSLSAPWFLLYNTLFDGIIVATTTWRLLKAARGPTGFASISKRLFANGIQYSAVVCTVNLVEFIAIMAAFKKMPLSQPRLKRCFNICFPGPTWTDMLISEQDAVHGHYGGMSSMVKPPQYRSDPSSGRPGFPALPLASSGASSHATSGFDSSIRDSKALLTAKSGFGRGQGGTALPSVPMRTLSSSGHGDRDVDGFVHDAEAGMYSSTTDDYLASTLLEKGELGTPPGPAPPFSMLSGTPSNFDETPSEFGDNVDYTRSPGKRANESRSLTLGDDGKNNLSIGAIRERAAELKRSENEHHHNRKSVPSAKPSIFSGTDGFGAPGPHGKNQIMVETTRDVTRSSPVRDTALSRMTTSSGASPNEDSFSTPKRKPMDPVASEILPGRHLGHTPNASVSSIHDPRYQITRSSSDPNSNHGQRQHCIDPVVAAAYPKLAAQQSKAHQKDMYEGDRGLDHSYDPPGSATSQASSFAAGEPRVTISNRAVDQFTTNQGSATSAGNRYF</sequence>
<feature type="transmembrane region" description="Helical" evidence="2">
    <location>
        <begin position="104"/>
        <end position="125"/>
    </location>
</feature>
<feature type="region of interest" description="Disordered" evidence="1">
    <location>
        <begin position="628"/>
        <end position="669"/>
    </location>
</feature>
<keyword evidence="4" id="KW-1185">Reference proteome</keyword>
<keyword evidence="2" id="KW-0812">Transmembrane</keyword>
<dbReference type="OrthoDB" id="2548644at2759"/>
<accession>A0A316W1K3</accession>
<keyword evidence="2" id="KW-0472">Membrane</keyword>
<feature type="transmembrane region" description="Helical" evidence="2">
    <location>
        <begin position="242"/>
        <end position="263"/>
    </location>
</feature>
<evidence type="ECO:0000256" key="1">
    <source>
        <dbReference type="SAM" id="MobiDB-lite"/>
    </source>
</evidence>
<evidence type="ECO:0000313" key="3">
    <source>
        <dbReference type="EMBL" id="PWN43008.1"/>
    </source>
</evidence>
<gene>
    <name evidence="3" type="ORF">IE81DRAFT_366184</name>
</gene>
<feature type="region of interest" description="Disordered" evidence="1">
    <location>
        <begin position="485"/>
        <end position="569"/>
    </location>
</feature>
<protein>
    <submittedName>
        <fullName evidence="3">Uncharacterized protein</fullName>
    </submittedName>
</protein>
<feature type="region of interest" description="Disordered" evidence="1">
    <location>
        <begin position="436"/>
        <end position="472"/>
    </location>
</feature>
<keyword evidence="2" id="KW-1133">Transmembrane helix</keyword>
<dbReference type="GeneID" id="37038862"/>
<reference evidence="3 4" key="1">
    <citation type="journal article" date="2018" name="Mol. Biol. Evol.">
        <title>Broad Genomic Sampling Reveals a Smut Pathogenic Ancestry of the Fungal Clade Ustilaginomycotina.</title>
        <authorList>
            <person name="Kijpornyongpan T."/>
            <person name="Mondo S.J."/>
            <person name="Barry K."/>
            <person name="Sandor L."/>
            <person name="Lee J."/>
            <person name="Lipzen A."/>
            <person name="Pangilinan J."/>
            <person name="LaButti K."/>
            <person name="Hainaut M."/>
            <person name="Henrissat B."/>
            <person name="Grigoriev I.V."/>
            <person name="Spatafora J.W."/>
            <person name="Aime M.C."/>
        </authorList>
    </citation>
    <scope>NUCLEOTIDE SEQUENCE [LARGE SCALE GENOMIC DNA]</scope>
    <source>
        <strain evidence="3 4">MCA 4658</strain>
    </source>
</reference>
<proteinExistence type="predicted"/>
<dbReference type="AlphaFoldDB" id="A0A316W1K3"/>
<feature type="transmembrane region" description="Helical" evidence="2">
    <location>
        <begin position="71"/>
        <end position="92"/>
    </location>
</feature>
<evidence type="ECO:0000256" key="2">
    <source>
        <dbReference type="SAM" id="Phobius"/>
    </source>
</evidence>